<dbReference type="SUPFAM" id="SSF54593">
    <property type="entry name" value="Glyoxalase/Bleomycin resistance protein/Dihydroxybiphenyl dioxygenase"/>
    <property type="match status" value="1"/>
</dbReference>
<evidence type="ECO:0000313" key="3">
    <source>
        <dbReference type="Proteomes" id="UP000004095"/>
    </source>
</evidence>
<sequence>MKITKLQLYTNQLQDLKVFYVMVLGFELQNENETAFTLKAGNSLLEFRWNPPGENTNPSYHFAFNIPENQIEEARRWLYTRSIPLLKHEGDDILDFPHWNANALYFLDPSNNIVEFIARHDLNNTSEASFSAQSICSVSEIGLPVPNLPGMHQQVKEKLGLSIYSKVGNTTNFCPMGTPDGLFIIVRTNRTWLPTELPNGVYPTVVTIEGETPDELTFDEVPYIVRVAHS</sequence>
<comment type="caution">
    <text evidence="2">The sequence shown here is derived from an EMBL/GenBank/DDBJ whole genome shotgun (WGS) entry which is preliminary data.</text>
</comment>
<name>A1ZNP3_MICM2</name>
<keyword evidence="3" id="KW-1185">Reference proteome</keyword>
<dbReference type="Pfam" id="PF00903">
    <property type="entry name" value="Glyoxalase"/>
    <property type="match status" value="1"/>
</dbReference>
<dbReference type="Proteomes" id="UP000004095">
    <property type="component" value="Unassembled WGS sequence"/>
</dbReference>
<dbReference type="AlphaFoldDB" id="A1ZNP3"/>
<dbReference type="OrthoDB" id="192739at2"/>
<dbReference type="InterPro" id="IPR029068">
    <property type="entry name" value="Glyas_Bleomycin-R_OHBP_Dase"/>
</dbReference>
<protein>
    <submittedName>
        <fullName evidence="2">Glyoxalase family protein</fullName>
    </submittedName>
</protein>
<dbReference type="eggNOG" id="COG0346">
    <property type="taxonomic scope" value="Bacteria"/>
</dbReference>
<proteinExistence type="predicted"/>
<dbReference type="EMBL" id="AAWS01000019">
    <property type="protein sequence ID" value="EAY27932.1"/>
    <property type="molecule type" value="Genomic_DNA"/>
</dbReference>
<gene>
    <name evidence="2" type="ORF">M23134_02601</name>
</gene>
<dbReference type="PROSITE" id="PS51819">
    <property type="entry name" value="VOC"/>
    <property type="match status" value="1"/>
</dbReference>
<dbReference type="InterPro" id="IPR037523">
    <property type="entry name" value="VOC_core"/>
</dbReference>
<reference evidence="2 3" key="1">
    <citation type="submission" date="2007-01" db="EMBL/GenBank/DDBJ databases">
        <authorList>
            <person name="Haygood M."/>
            <person name="Podell S."/>
            <person name="Anderson C."/>
            <person name="Hopkinson B."/>
            <person name="Roe K."/>
            <person name="Barbeau K."/>
            <person name="Gaasterland T."/>
            <person name="Ferriera S."/>
            <person name="Johnson J."/>
            <person name="Kravitz S."/>
            <person name="Beeson K."/>
            <person name="Sutton G."/>
            <person name="Rogers Y.-H."/>
            <person name="Friedman R."/>
            <person name="Frazier M."/>
            <person name="Venter J.C."/>
        </authorList>
    </citation>
    <scope>NUCLEOTIDE SEQUENCE [LARGE SCALE GENOMIC DNA]</scope>
    <source>
        <strain evidence="2 3">ATCC 23134</strain>
    </source>
</reference>
<organism evidence="2 3">
    <name type="scientific">Microscilla marina ATCC 23134</name>
    <dbReference type="NCBI Taxonomy" id="313606"/>
    <lineage>
        <taxon>Bacteria</taxon>
        <taxon>Pseudomonadati</taxon>
        <taxon>Bacteroidota</taxon>
        <taxon>Cytophagia</taxon>
        <taxon>Cytophagales</taxon>
        <taxon>Microscillaceae</taxon>
        <taxon>Microscilla</taxon>
    </lineage>
</organism>
<accession>A1ZNP3</accession>
<dbReference type="InterPro" id="IPR004360">
    <property type="entry name" value="Glyas_Fos-R_dOase_dom"/>
</dbReference>
<dbReference type="Gene3D" id="3.10.180.10">
    <property type="entry name" value="2,3-Dihydroxybiphenyl 1,2-Dioxygenase, domain 1"/>
    <property type="match status" value="1"/>
</dbReference>
<feature type="domain" description="VOC" evidence="1">
    <location>
        <begin position="2"/>
        <end position="119"/>
    </location>
</feature>
<dbReference type="RefSeq" id="WP_002698573.1">
    <property type="nucleotide sequence ID" value="NZ_AAWS01000019.1"/>
</dbReference>
<evidence type="ECO:0000259" key="1">
    <source>
        <dbReference type="PROSITE" id="PS51819"/>
    </source>
</evidence>
<evidence type="ECO:0000313" key="2">
    <source>
        <dbReference type="EMBL" id="EAY27932.1"/>
    </source>
</evidence>